<proteinExistence type="predicted"/>
<organism evidence="2 3">
    <name type="scientific">miscellaneous Crenarchaeota group-1 archaeon SG8-32-1</name>
    <dbReference type="NCBI Taxonomy" id="1685124"/>
    <lineage>
        <taxon>Archaea</taxon>
        <taxon>Candidatus Bathyarchaeota</taxon>
        <taxon>MCG-1</taxon>
    </lineage>
</organism>
<dbReference type="Gene3D" id="3.40.50.300">
    <property type="entry name" value="P-loop containing nucleotide triphosphate hydrolases"/>
    <property type="match status" value="1"/>
</dbReference>
<dbReference type="GO" id="GO:0003746">
    <property type="term" value="F:translation elongation factor activity"/>
    <property type="evidence" value="ECO:0007669"/>
    <property type="project" value="UniProtKB-KW"/>
</dbReference>
<dbReference type="AlphaFoldDB" id="A0A0M0C1E1"/>
<evidence type="ECO:0000313" key="2">
    <source>
        <dbReference type="EMBL" id="KON34642.1"/>
    </source>
</evidence>
<comment type="caution">
    <text evidence="2">The sequence shown here is derived from an EMBL/GenBank/DDBJ whole genome shotgun (WGS) entry which is preliminary data.</text>
</comment>
<name>A0A0M0C1E1_9ARCH</name>
<sequence>MGNLTVAVLGKQGYSSSLAKKGTSTDITLYNLKKGENTVTLVEPTRYPDRMAPLFYACSIAKKAIVVIDELNSTLGESLVMLQCCNISNGYFILQNYISPDKILPLVKNTILENYNVIADDPIALKEMLLTEAEKITPGTSTKVEDSLGTVPVDHAFNVKGIGAVILGVVTKGVIKVHSSMNVLPGIKTTQIRSIQKHDDNFDLSSEGDRVGLALKNIKVGDVDRGTVLTSDPAVKSSKQVKAVASLVNYWTLPIKEGMVLHLGHWMQVLNSKVEAVSHDGDWRKPKLTLSLEKEIIHRPGDLAVLMYLEGGKLRVAGTIELP</sequence>
<keyword evidence="2" id="KW-0251">Elongation factor</keyword>
<dbReference type="PANTHER" id="PTHR43721">
    <property type="entry name" value="ELONGATION FACTOR TU-RELATED"/>
    <property type="match status" value="1"/>
</dbReference>
<protein>
    <submittedName>
        <fullName evidence="2">Elongation factor Tu</fullName>
    </submittedName>
</protein>
<dbReference type="InterPro" id="IPR050055">
    <property type="entry name" value="EF-Tu_GTPase"/>
</dbReference>
<dbReference type="PATRIC" id="fig|1685124.3.peg.1309"/>
<dbReference type="PANTHER" id="PTHR43721:SF11">
    <property type="entry name" value="SELENOCYSTEINE-SPECIFIC ELONGATION FACTOR"/>
    <property type="match status" value="1"/>
</dbReference>
<keyword evidence="2" id="KW-0648">Protein biosynthesis</keyword>
<dbReference type="Gene3D" id="2.40.30.10">
    <property type="entry name" value="Translation factors"/>
    <property type="match status" value="1"/>
</dbReference>
<dbReference type="EMBL" id="LFWU01000002">
    <property type="protein sequence ID" value="KON34642.1"/>
    <property type="molecule type" value="Genomic_DNA"/>
</dbReference>
<accession>A0A0M0C1E1</accession>
<dbReference type="SUPFAM" id="SSF50447">
    <property type="entry name" value="Translation proteins"/>
    <property type="match status" value="1"/>
</dbReference>
<dbReference type="InterPro" id="IPR027417">
    <property type="entry name" value="P-loop_NTPase"/>
</dbReference>
<dbReference type="Pfam" id="PF03144">
    <property type="entry name" value="GTP_EFTU_D2"/>
    <property type="match status" value="1"/>
</dbReference>
<evidence type="ECO:0000259" key="1">
    <source>
        <dbReference type="Pfam" id="PF03144"/>
    </source>
</evidence>
<dbReference type="GO" id="GO:0005525">
    <property type="term" value="F:GTP binding"/>
    <property type="evidence" value="ECO:0007669"/>
    <property type="project" value="InterPro"/>
</dbReference>
<feature type="domain" description="Translation elongation factor EFTu-like" evidence="1">
    <location>
        <begin position="163"/>
        <end position="230"/>
    </location>
</feature>
<evidence type="ECO:0000313" key="3">
    <source>
        <dbReference type="Proteomes" id="UP000037237"/>
    </source>
</evidence>
<dbReference type="GO" id="GO:0001514">
    <property type="term" value="P:selenocysteine incorporation"/>
    <property type="evidence" value="ECO:0007669"/>
    <property type="project" value="TreeGrafter"/>
</dbReference>
<dbReference type="InterPro" id="IPR009000">
    <property type="entry name" value="Transl_B-barrel_sf"/>
</dbReference>
<gene>
    <name evidence="2" type="ORF">AC477_00155</name>
</gene>
<dbReference type="Proteomes" id="UP000037237">
    <property type="component" value="Unassembled WGS sequence"/>
</dbReference>
<reference evidence="2 3" key="1">
    <citation type="submission" date="2015-06" db="EMBL/GenBank/DDBJ databases">
        <title>New insights into the roles of widespread benthic archaea in carbon and nitrogen cycling.</title>
        <authorList>
            <person name="Lazar C.S."/>
            <person name="Baker B.J."/>
            <person name="Seitz K.W."/>
            <person name="Hyde A.S."/>
            <person name="Dick G.J."/>
            <person name="Hinrichs K.-U."/>
            <person name="Teske A.P."/>
        </authorList>
    </citation>
    <scope>NUCLEOTIDE SEQUENCE [LARGE SCALE GENOMIC DNA]</scope>
    <source>
        <strain evidence="2">SG8-32-1</strain>
    </source>
</reference>
<dbReference type="InterPro" id="IPR004161">
    <property type="entry name" value="EFTu-like_2"/>
</dbReference>